<evidence type="ECO:0000313" key="2">
    <source>
        <dbReference type="Proteomes" id="UP000789525"/>
    </source>
</evidence>
<gene>
    <name evidence="1" type="ORF">ACOLOM_LOCUS11347</name>
</gene>
<name>A0ACA9Q1Y0_9GLOM</name>
<protein>
    <submittedName>
        <fullName evidence="1">7704_t:CDS:1</fullName>
    </submittedName>
</protein>
<comment type="caution">
    <text evidence="1">The sequence shown here is derived from an EMBL/GenBank/DDBJ whole genome shotgun (WGS) entry which is preliminary data.</text>
</comment>
<keyword evidence="2" id="KW-1185">Reference proteome</keyword>
<dbReference type="EMBL" id="CAJVPT010040476">
    <property type="protein sequence ID" value="CAG8725515.1"/>
    <property type="molecule type" value="Genomic_DNA"/>
</dbReference>
<feature type="non-terminal residue" evidence="1">
    <location>
        <position position="1"/>
    </location>
</feature>
<reference evidence="1" key="1">
    <citation type="submission" date="2021-06" db="EMBL/GenBank/DDBJ databases">
        <authorList>
            <person name="Kallberg Y."/>
            <person name="Tangrot J."/>
            <person name="Rosling A."/>
        </authorList>
    </citation>
    <scope>NUCLEOTIDE SEQUENCE</scope>
    <source>
        <strain evidence="1">CL356</strain>
    </source>
</reference>
<accession>A0ACA9Q1Y0</accession>
<proteinExistence type="predicted"/>
<organism evidence="1 2">
    <name type="scientific">Acaulospora colombiana</name>
    <dbReference type="NCBI Taxonomy" id="27376"/>
    <lineage>
        <taxon>Eukaryota</taxon>
        <taxon>Fungi</taxon>
        <taxon>Fungi incertae sedis</taxon>
        <taxon>Mucoromycota</taxon>
        <taxon>Glomeromycotina</taxon>
        <taxon>Glomeromycetes</taxon>
        <taxon>Diversisporales</taxon>
        <taxon>Acaulosporaceae</taxon>
        <taxon>Acaulospora</taxon>
    </lineage>
</organism>
<sequence length="60" mass="7179">EEERLSRLRRELDDQRLAAVVSVREEMEAEKLKQEAEEKARRAEEAIREEIVKLKEQDDV</sequence>
<dbReference type="Proteomes" id="UP000789525">
    <property type="component" value="Unassembled WGS sequence"/>
</dbReference>
<evidence type="ECO:0000313" key="1">
    <source>
        <dbReference type="EMBL" id="CAG8725515.1"/>
    </source>
</evidence>